<feature type="region of interest" description="Disordered" evidence="1">
    <location>
        <begin position="78"/>
        <end position="141"/>
    </location>
</feature>
<accession>A0A0L0TB93</accession>
<reference evidence="3" key="2">
    <citation type="submission" date="2009-11" db="EMBL/GenBank/DDBJ databases">
        <title>The Genome Sequence of Allomyces macrogynus strain ATCC 38327.</title>
        <authorList>
            <consortium name="The Broad Institute Genome Sequencing Platform"/>
            <person name="Russ C."/>
            <person name="Cuomo C."/>
            <person name="Shea T."/>
            <person name="Young S.K."/>
            <person name="Zeng Q."/>
            <person name="Koehrsen M."/>
            <person name="Haas B."/>
            <person name="Borodovsky M."/>
            <person name="Guigo R."/>
            <person name="Alvarado L."/>
            <person name="Berlin A."/>
            <person name="Borenstein D."/>
            <person name="Chen Z."/>
            <person name="Engels R."/>
            <person name="Freedman E."/>
            <person name="Gellesch M."/>
            <person name="Goldberg J."/>
            <person name="Griggs A."/>
            <person name="Gujja S."/>
            <person name="Heiman D."/>
            <person name="Hepburn T."/>
            <person name="Howarth C."/>
            <person name="Jen D."/>
            <person name="Larson L."/>
            <person name="Lewis B."/>
            <person name="Mehta T."/>
            <person name="Park D."/>
            <person name="Pearson M."/>
            <person name="Roberts A."/>
            <person name="Saif S."/>
            <person name="Shenoy N."/>
            <person name="Sisk P."/>
            <person name="Stolte C."/>
            <person name="Sykes S."/>
            <person name="Walk T."/>
            <person name="White J."/>
            <person name="Yandava C."/>
            <person name="Burger G."/>
            <person name="Gray M.W."/>
            <person name="Holland P.W.H."/>
            <person name="King N."/>
            <person name="Lang F.B.F."/>
            <person name="Roger A.J."/>
            <person name="Ruiz-Trillo I."/>
            <person name="Lander E."/>
            <person name="Nusbaum C."/>
        </authorList>
    </citation>
    <scope>NUCLEOTIDE SEQUENCE [LARGE SCALE GENOMIC DNA]</scope>
    <source>
        <strain evidence="3">ATCC 38327</strain>
    </source>
</reference>
<feature type="compositionally biased region" description="Low complexity" evidence="1">
    <location>
        <begin position="111"/>
        <end position="121"/>
    </location>
</feature>
<evidence type="ECO:0000313" key="3">
    <source>
        <dbReference type="Proteomes" id="UP000054350"/>
    </source>
</evidence>
<evidence type="ECO:0000256" key="1">
    <source>
        <dbReference type="SAM" id="MobiDB-lite"/>
    </source>
</evidence>
<proteinExistence type="predicted"/>
<dbReference type="Proteomes" id="UP000054350">
    <property type="component" value="Unassembled WGS sequence"/>
</dbReference>
<keyword evidence="3" id="KW-1185">Reference proteome</keyword>
<evidence type="ECO:0000313" key="2">
    <source>
        <dbReference type="EMBL" id="KNE72017.1"/>
    </source>
</evidence>
<reference evidence="2 3" key="1">
    <citation type="submission" date="2009-11" db="EMBL/GenBank/DDBJ databases">
        <title>Annotation of Allomyces macrogynus ATCC 38327.</title>
        <authorList>
            <consortium name="The Broad Institute Genome Sequencing Platform"/>
            <person name="Russ C."/>
            <person name="Cuomo C."/>
            <person name="Burger G."/>
            <person name="Gray M.W."/>
            <person name="Holland P.W.H."/>
            <person name="King N."/>
            <person name="Lang F.B.F."/>
            <person name="Roger A.J."/>
            <person name="Ruiz-Trillo I."/>
            <person name="Young S.K."/>
            <person name="Zeng Q."/>
            <person name="Gargeya S."/>
            <person name="Fitzgerald M."/>
            <person name="Haas B."/>
            <person name="Abouelleil A."/>
            <person name="Alvarado L."/>
            <person name="Arachchi H.M."/>
            <person name="Berlin A."/>
            <person name="Chapman S.B."/>
            <person name="Gearin G."/>
            <person name="Goldberg J."/>
            <person name="Griggs A."/>
            <person name="Gujja S."/>
            <person name="Hansen M."/>
            <person name="Heiman D."/>
            <person name="Howarth C."/>
            <person name="Larimer J."/>
            <person name="Lui A."/>
            <person name="MacDonald P.J.P."/>
            <person name="McCowen C."/>
            <person name="Montmayeur A."/>
            <person name="Murphy C."/>
            <person name="Neiman D."/>
            <person name="Pearson M."/>
            <person name="Priest M."/>
            <person name="Roberts A."/>
            <person name="Saif S."/>
            <person name="Shea T."/>
            <person name="Sisk P."/>
            <person name="Stolte C."/>
            <person name="Sykes S."/>
            <person name="Wortman J."/>
            <person name="Nusbaum C."/>
            <person name="Birren B."/>
        </authorList>
    </citation>
    <scope>NUCLEOTIDE SEQUENCE [LARGE SCALE GENOMIC DNA]</scope>
    <source>
        <strain evidence="2 3">ATCC 38327</strain>
    </source>
</reference>
<feature type="compositionally biased region" description="Pro residues" evidence="1">
    <location>
        <begin position="91"/>
        <end position="110"/>
    </location>
</feature>
<protein>
    <submittedName>
        <fullName evidence="2">Uncharacterized protein</fullName>
    </submittedName>
</protein>
<organism evidence="2 3">
    <name type="scientific">Allomyces macrogynus (strain ATCC 38327)</name>
    <name type="common">Allomyces javanicus var. macrogynus</name>
    <dbReference type="NCBI Taxonomy" id="578462"/>
    <lineage>
        <taxon>Eukaryota</taxon>
        <taxon>Fungi</taxon>
        <taxon>Fungi incertae sedis</taxon>
        <taxon>Blastocladiomycota</taxon>
        <taxon>Blastocladiomycetes</taxon>
        <taxon>Blastocladiales</taxon>
        <taxon>Blastocladiaceae</taxon>
        <taxon>Allomyces</taxon>
    </lineage>
</organism>
<dbReference type="EMBL" id="GG745376">
    <property type="protein sequence ID" value="KNE72017.1"/>
    <property type="molecule type" value="Genomic_DNA"/>
</dbReference>
<dbReference type="AlphaFoldDB" id="A0A0L0TB93"/>
<sequence>MTILARKQADAAIAGTVKDEHLIGTTMNLLHVLAQLPPSSPRYPLAVDRIDRLHARIESDTITLEDLHTTLTELVASTVAMPGANTRGSPSPGPKPTPPPRVASVTPPPNMAAMAAAAAAASGYPMPNLAREPRDSPTGSA</sequence>
<gene>
    <name evidence="2" type="ORF">AMAG_15959</name>
</gene>
<dbReference type="VEuPathDB" id="FungiDB:AMAG_15959"/>
<name>A0A0L0TB93_ALLM3</name>